<feature type="compositionally biased region" description="Polar residues" evidence="1">
    <location>
        <begin position="135"/>
        <end position="155"/>
    </location>
</feature>
<dbReference type="Gramene" id="fgenesh2_kg.2__2206__AT1G79060.1">
    <property type="protein sequence ID" value="fgenesh2_kg.2__2206__AT1G79060.1"/>
    <property type="gene ID" value="fgenesh2_kg.2__2206__AT1G79060.1"/>
</dbReference>
<feature type="region of interest" description="Disordered" evidence="1">
    <location>
        <begin position="216"/>
        <end position="324"/>
    </location>
</feature>
<reference evidence="3" key="1">
    <citation type="journal article" date="2011" name="Nat. Genet.">
        <title>The Arabidopsis lyrata genome sequence and the basis of rapid genome size change.</title>
        <authorList>
            <person name="Hu T.T."/>
            <person name="Pattyn P."/>
            <person name="Bakker E.G."/>
            <person name="Cao J."/>
            <person name="Cheng J.-F."/>
            <person name="Clark R.M."/>
            <person name="Fahlgren N."/>
            <person name="Fawcett J.A."/>
            <person name="Grimwood J."/>
            <person name="Gundlach H."/>
            <person name="Haberer G."/>
            <person name="Hollister J.D."/>
            <person name="Ossowski S."/>
            <person name="Ottilar R.P."/>
            <person name="Salamov A.A."/>
            <person name="Schneeberger K."/>
            <person name="Spannagl M."/>
            <person name="Wang X."/>
            <person name="Yang L."/>
            <person name="Nasrallah M.E."/>
            <person name="Bergelson J."/>
            <person name="Carrington J.C."/>
            <person name="Gaut B.S."/>
            <person name="Schmutz J."/>
            <person name="Mayer K.F.X."/>
            <person name="Van de Peer Y."/>
            <person name="Grigoriev I.V."/>
            <person name="Nordborg M."/>
            <person name="Weigel D."/>
            <person name="Guo Y.-L."/>
        </authorList>
    </citation>
    <scope>NUCLEOTIDE SEQUENCE [LARGE SCALE GENOMIC DNA]</scope>
    <source>
        <strain evidence="3">cv. MN47</strain>
    </source>
</reference>
<accession>D7KVX8</accession>
<feature type="region of interest" description="Disordered" evidence="1">
    <location>
        <begin position="135"/>
        <end position="171"/>
    </location>
</feature>
<feature type="compositionally biased region" description="Low complexity" evidence="1">
    <location>
        <begin position="302"/>
        <end position="315"/>
    </location>
</feature>
<sequence length="382" mass="41010">MASVCVNNVTISQEFPTYGCFNPRASFSREDGGRTSGSAASEIPKEETAVGAGDFEFRLEEDPVGMLPADELFSDGKLVTKQQQRTVETGGKCRRMEVVEMEIAGGGDICSFSPKAPRCSSRWRDLLGLKRFSQNSKAASTTIPSNPRSSTSSLKQFLHRSSRSSSSSSDASLLMSLPLLKDSDCESISISSSRMSLSSSSSGHDHEDIPRLSLDAERPNHNHNLNHNLTANPFAPARSLNPNPPRMRLVNHSSAGTGGGRVGRSPMRRSGGETSQTSAITSRGVSVDSPRLNSSGKIVFQSLERSSSSPSSFNGGTSGYRHRGMERSYSSNVRVTPVLNVPVCSIRGGSVVFGQFFSSSSTTTTTERRLISVEAVTPRIES</sequence>
<dbReference type="HOGENOM" id="CLU_048815_0_0_1"/>
<dbReference type="PANTHER" id="PTHR31722:SF0">
    <property type="entry name" value="OS06G0675200 PROTEIN"/>
    <property type="match status" value="1"/>
</dbReference>
<gene>
    <name evidence="2" type="ORF">ARALYDRAFT_477076</name>
</gene>
<evidence type="ECO:0000313" key="2">
    <source>
        <dbReference type="EMBL" id="EFH64025.1"/>
    </source>
</evidence>
<dbReference type="AlphaFoldDB" id="D7KVX8"/>
<feature type="compositionally biased region" description="Polar residues" evidence="1">
    <location>
        <begin position="272"/>
        <end position="284"/>
    </location>
</feature>
<dbReference type="eggNOG" id="ENOG502QVB9">
    <property type="taxonomic scope" value="Eukaryota"/>
</dbReference>
<proteinExistence type="predicted"/>
<protein>
    <submittedName>
        <fullName evidence="2">Uncharacterized protein</fullName>
    </submittedName>
</protein>
<evidence type="ECO:0000313" key="3">
    <source>
        <dbReference type="Proteomes" id="UP000008694"/>
    </source>
</evidence>
<name>D7KVX8_ARALL</name>
<keyword evidence="3" id="KW-1185">Reference proteome</keyword>
<dbReference type="PANTHER" id="PTHR31722">
    <property type="entry name" value="OS06G0675200 PROTEIN"/>
    <property type="match status" value="1"/>
</dbReference>
<dbReference type="EMBL" id="GL348714">
    <property type="protein sequence ID" value="EFH64025.1"/>
    <property type="molecule type" value="Genomic_DNA"/>
</dbReference>
<dbReference type="STRING" id="81972.D7KVX8"/>
<evidence type="ECO:0000256" key="1">
    <source>
        <dbReference type="SAM" id="MobiDB-lite"/>
    </source>
</evidence>
<dbReference type="Proteomes" id="UP000008694">
    <property type="component" value="Unassembled WGS sequence"/>
</dbReference>
<feature type="non-terminal residue" evidence="2">
    <location>
        <position position="382"/>
    </location>
</feature>
<organism evidence="3">
    <name type="scientific">Arabidopsis lyrata subsp. lyrata</name>
    <name type="common">Lyre-leaved rock-cress</name>
    <dbReference type="NCBI Taxonomy" id="81972"/>
    <lineage>
        <taxon>Eukaryota</taxon>
        <taxon>Viridiplantae</taxon>
        <taxon>Streptophyta</taxon>
        <taxon>Embryophyta</taxon>
        <taxon>Tracheophyta</taxon>
        <taxon>Spermatophyta</taxon>
        <taxon>Magnoliopsida</taxon>
        <taxon>eudicotyledons</taxon>
        <taxon>Gunneridae</taxon>
        <taxon>Pentapetalae</taxon>
        <taxon>rosids</taxon>
        <taxon>malvids</taxon>
        <taxon>Brassicales</taxon>
        <taxon>Brassicaceae</taxon>
        <taxon>Camelineae</taxon>
        <taxon>Arabidopsis</taxon>
    </lineage>
</organism>